<name>A0AAD8SMA9_LOLMU</name>
<dbReference type="PANTHER" id="PTHR37984">
    <property type="entry name" value="PROTEIN CBG26694"/>
    <property type="match status" value="1"/>
</dbReference>
<dbReference type="InterPro" id="IPR036397">
    <property type="entry name" value="RNaseH_sf"/>
</dbReference>
<dbReference type="SUPFAM" id="SSF54160">
    <property type="entry name" value="Chromo domain-like"/>
    <property type="match status" value="1"/>
</dbReference>
<dbReference type="InterPro" id="IPR001584">
    <property type="entry name" value="Integrase_cat-core"/>
</dbReference>
<evidence type="ECO:0000313" key="3">
    <source>
        <dbReference type="EMBL" id="KAK1653742.1"/>
    </source>
</evidence>
<evidence type="ECO:0000259" key="2">
    <source>
        <dbReference type="PROSITE" id="PS50994"/>
    </source>
</evidence>
<dbReference type="Proteomes" id="UP001231189">
    <property type="component" value="Unassembled WGS sequence"/>
</dbReference>
<dbReference type="Pfam" id="PF24626">
    <property type="entry name" value="SH3_Tf2-1"/>
    <property type="match status" value="1"/>
</dbReference>
<dbReference type="InterPro" id="IPR012337">
    <property type="entry name" value="RNaseH-like_sf"/>
</dbReference>
<dbReference type="InterPro" id="IPR056924">
    <property type="entry name" value="SH3_Tf2-1"/>
</dbReference>
<sequence>MQAVQSEIAVLKKQGEELQKQCVETTTTLKSINETLKQLGSWVPQVDGSLKSIQAAVDSVGARVTALEADRVGDEDLRTSAVEIGDLENGKSSNTLRIAVPTSNIASRRGFPNTPVNFNLGVQSGHVSEFEDSGYPSSRGGNYRARPPKTEFPKFDGENPKWWKQQLVDDRAVAQVVRLCPVSDSVEADAMPYEIEVLLKENEECFATPKGLPPSRAFDHKIPMMAGAQPVNVKPYRYNPQQKDEIERQIKDMIKQDTTLNMSSSYHPQTDGQTERLNQCLETFLRCFVHDNPNKWAKWLSQAEFWYNTSLHSAHGRTPFEVLYGRKPRPFGYLEHDQTGNRELDEWLQERAHMIPEIQHHLARAQQRMKAQADKNRSERQFDVGDWVYLKLQPYVQHTVARRPCQKLGFKFFGPFKILKRVGNVSYKLDLPESARIHPVIHVSQLKKAVKPGAVVSKNLPAALLSDDIAVQPQRIIGERAIKQGNKQVSQLLIQWEGWPEECSTWENVFVVVNAFPHAPAWGQAGTRGGGIVTTQCLTEALKTKRRTDERQKIREAHVRRQAQPDGP</sequence>
<reference evidence="3" key="1">
    <citation type="submission" date="2023-07" db="EMBL/GenBank/DDBJ databases">
        <title>A chromosome-level genome assembly of Lolium multiflorum.</title>
        <authorList>
            <person name="Chen Y."/>
            <person name="Copetti D."/>
            <person name="Kolliker R."/>
            <person name="Studer B."/>
        </authorList>
    </citation>
    <scope>NUCLEOTIDE SEQUENCE</scope>
    <source>
        <strain evidence="3">02402/16</strain>
        <tissue evidence="3">Leaf</tissue>
    </source>
</reference>
<gene>
    <name evidence="3" type="ORF">QYE76_071547</name>
</gene>
<dbReference type="InterPro" id="IPR016197">
    <property type="entry name" value="Chromo-like_dom_sf"/>
</dbReference>
<dbReference type="InterPro" id="IPR043502">
    <property type="entry name" value="DNA/RNA_pol_sf"/>
</dbReference>
<dbReference type="SUPFAM" id="SSF56672">
    <property type="entry name" value="DNA/RNA polymerases"/>
    <property type="match status" value="1"/>
</dbReference>
<protein>
    <recommendedName>
        <fullName evidence="2">Integrase catalytic domain-containing protein</fullName>
    </recommendedName>
</protein>
<feature type="compositionally biased region" description="Basic and acidic residues" evidence="1">
    <location>
        <begin position="148"/>
        <end position="157"/>
    </location>
</feature>
<dbReference type="PROSITE" id="PS50994">
    <property type="entry name" value="INTEGRASE"/>
    <property type="match status" value="1"/>
</dbReference>
<organism evidence="3 4">
    <name type="scientific">Lolium multiflorum</name>
    <name type="common">Italian ryegrass</name>
    <name type="synonym">Lolium perenne subsp. multiflorum</name>
    <dbReference type="NCBI Taxonomy" id="4521"/>
    <lineage>
        <taxon>Eukaryota</taxon>
        <taxon>Viridiplantae</taxon>
        <taxon>Streptophyta</taxon>
        <taxon>Embryophyta</taxon>
        <taxon>Tracheophyta</taxon>
        <taxon>Spermatophyta</taxon>
        <taxon>Magnoliopsida</taxon>
        <taxon>Liliopsida</taxon>
        <taxon>Poales</taxon>
        <taxon>Poaceae</taxon>
        <taxon>BOP clade</taxon>
        <taxon>Pooideae</taxon>
        <taxon>Poodae</taxon>
        <taxon>Poeae</taxon>
        <taxon>Poeae Chloroplast Group 2 (Poeae type)</taxon>
        <taxon>Loliodinae</taxon>
        <taxon>Loliinae</taxon>
        <taxon>Lolium</taxon>
    </lineage>
</organism>
<keyword evidence="4" id="KW-1185">Reference proteome</keyword>
<feature type="compositionally biased region" description="Basic and acidic residues" evidence="1">
    <location>
        <begin position="547"/>
        <end position="559"/>
    </location>
</feature>
<feature type="domain" description="Integrase catalytic" evidence="2">
    <location>
        <begin position="143"/>
        <end position="327"/>
    </location>
</feature>
<dbReference type="InterPro" id="IPR050951">
    <property type="entry name" value="Retrovirus_Pol_polyprotein"/>
</dbReference>
<dbReference type="SUPFAM" id="SSF53098">
    <property type="entry name" value="Ribonuclease H-like"/>
    <property type="match status" value="1"/>
</dbReference>
<dbReference type="PANTHER" id="PTHR37984:SF15">
    <property type="entry name" value="INTEGRASE CATALYTIC DOMAIN-CONTAINING PROTEIN"/>
    <property type="match status" value="1"/>
</dbReference>
<comment type="caution">
    <text evidence="3">The sequence shown here is derived from an EMBL/GenBank/DDBJ whole genome shotgun (WGS) entry which is preliminary data.</text>
</comment>
<evidence type="ECO:0000313" key="4">
    <source>
        <dbReference type="Proteomes" id="UP001231189"/>
    </source>
</evidence>
<dbReference type="Gene3D" id="3.30.420.10">
    <property type="entry name" value="Ribonuclease H-like superfamily/Ribonuclease H"/>
    <property type="match status" value="1"/>
</dbReference>
<dbReference type="AlphaFoldDB" id="A0AAD8SMA9"/>
<feature type="region of interest" description="Disordered" evidence="1">
    <location>
        <begin position="544"/>
        <end position="568"/>
    </location>
</feature>
<dbReference type="GO" id="GO:0015074">
    <property type="term" value="P:DNA integration"/>
    <property type="evidence" value="ECO:0007669"/>
    <property type="project" value="InterPro"/>
</dbReference>
<evidence type="ECO:0000256" key="1">
    <source>
        <dbReference type="SAM" id="MobiDB-lite"/>
    </source>
</evidence>
<accession>A0AAD8SMA9</accession>
<dbReference type="GO" id="GO:0003676">
    <property type="term" value="F:nucleic acid binding"/>
    <property type="evidence" value="ECO:0007669"/>
    <property type="project" value="InterPro"/>
</dbReference>
<proteinExistence type="predicted"/>
<feature type="region of interest" description="Disordered" evidence="1">
    <location>
        <begin position="129"/>
        <end position="157"/>
    </location>
</feature>
<dbReference type="EMBL" id="JAUUTY010000004">
    <property type="protein sequence ID" value="KAK1653742.1"/>
    <property type="molecule type" value="Genomic_DNA"/>
</dbReference>